<dbReference type="SUPFAM" id="SSF52047">
    <property type="entry name" value="RNI-like"/>
    <property type="match status" value="1"/>
</dbReference>
<feature type="compositionally biased region" description="Basic and acidic residues" evidence="1">
    <location>
        <begin position="11"/>
        <end position="21"/>
    </location>
</feature>
<feature type="region of interest" description="Disordered" evidence="1">
    <location>
        <begin position="1"/>
        <end position="36"/>
    </location>
</feature>
<name>A0AAW0CKB8_9AGAR</name>
<evidence type="ECO:0008006" key="4">
    <source>
        <dbReference type="Google" id="ProtNLM"/>
    </source>
</evidence>
<keyword evidence="3" id="KW-1185">Reference proteome</keyword>
<proteinExistence type="predicted"/>
<evidence type="ECO:0000313" key="3">
    <source>
        <dbReference type="Proteomes" id="UP001362999"/>
    </source>
</evidence>
<dbReference type="Proteomes" id="UP001362999">
    <property type="component" value="Unassembled WGS sequence"/>
</dbReference>
<reference evidence="2 3" key="1">
    <citation type="journal article" date="2024" name="J Genomics">
        <title>Draft genome sequencing and assembly of Favolaschia claudopus CIRM-BRFM 2984 isolated from oak limbs.</title>
        <authorList>
            <person name="Navarro D."/>
            <person name="Drula E."/>
            <person name="Chaduli D."/>
            <person name="Cazenave R."/>
            <person name="Ahrendt S."/>
            <person name="Wang J."/>
            <person name="Lipzen A."/>
            <person name="Daum C."/>
            <person name="Barry K."/>
            <person name="Grigoriev I.V."/>
            <person name="Favel A."/>
            <person name="Rosso M.N."/>
            <person name="Martin F."/>
        </authorList>
    </citation>
    <scope>NUCLEOTIDE SEQUENCE [LARGE SCALE GENOMIC DNA]</scope>
    <source>
        <strain evidence="2 3">CIRM-BRFM 2984</strain>
    </source>
</reference>
<organism evidence="2 3">
    <name type="scientific">Favolaschia claudopus</name>
    <dbReference type="NCBI Taxonomy" id="2862362"/>
    <lineage>
        <taxon>Eukaryota</taxon>
        <taxon>Fungi</taxon>
        <taxon>Dikarya</taxon>
        <taxon>Basidiomycota</taxon>
        <taxon>Agaricomycotina</taxon>
        <taxon>Agaricomycetes</taxon>
        <taxon>Agaricomycetidae</taxon>
        <taxon>Agaricales</taxon>
        <taxon>Marasmiineae</taxon>
        <taxon>Mycenaceae</taxon>
        <taxon>Favolaschia</taxon>
    </lineage>
</organism>
<evidence type="ECO:0000256" key="1">
    <source>
        <dbReference type="SAM" id="MobiDB-lite"/>
    </source>
</evidence>
<comment type="caution">
    <text evidence="2">The sequence shown here is derived from an EMBL/GenBank/DDBJ whole genome shotgun (WGS) entry which is preliminary data.</text>
</comment>
<evidence type="ECO:0000313" key="2">
    <source>
        <dbReference type="EMBL" id="KAK7039993.1"/>
    </source>
</evidence>
<dbReference type="AlphaFoldDB" id="A0AAW0CKB8"/>
<dbReference type="EMBL" id="JAWWNJ010000016">
    <property type="protein sequence ID" value="KAK7039993.1"/>
    <property type="molecule type" value="Genomic_DNA"/>
</dbReference>
<gene>
    <name evidence="2" type="ORF">R3P38DRAFT_2770115</name>
</gene>
<accession>A0AAW0CKB8</accession>
<sequence>MSESDELWIEVSERNKKRNNESAEISMDQPKARGRKTYRISATLSSSFDMAEEEESKPSGKQMQTHHLLFASPVSRVKTRRQELYRNSLETHNRAIDISDSDKTQIFNEFMMKISGSLEEEAVSRCFVFRLPPEIVSEIFLAFYDPFLGRKLSAGATWGHNFPLVLTQICVGWRTVALDTPELWSFPALVLSQLPPHGIETIMHLIKHYLTYGRMGHLSIHLVLDHSFAESDTGCLGTTLEPIRSLLVTFARDWRRIVVEATYPFRQIIGSFAATLLQCPCSSLEELEYAVPGITLPTSPIQHNSSANFPRLCSFRLLSHMTRDADLIWLSSLPLHQLKTLSHMASVPSTKWLPILSGLYHSSSRLTVLEIQLVVVSVDGSYNNITLPNLSRLYLVLDTTRSSNVNIDHTFLRLLQLPLLTDLQLEGVTPSSSSIIWDLRNSTFWTRHATQLRRLTLRWCVKVVVSDNNNDNDYSTFFSRLTNLTSLAIERSNTRLTLHDIETLRNNSDLLPSLTHFTFSLALANPHMHAQPIDTMRGVISFLEERADSSGFSQSRNRNGLLLAKIFDRTRSYGPRPSGPSSSVLYSMKSEWERLHALRVGGMDVEWLPVMSEFRGDLVSLWMMRNLQEGIA</sequence>
<protein>
    <recommendedName>
        <fullName evidence="4">F-box domain-containing protein</fullName>
    </recommendedName>
</protein>